<sequence length="376" mass="39376">MSVAYTPGLRVDARTRLRLRRLLPLKGEVLVAVGDHVEAMTVVARTSMPGDVIPINVSNALSIPAAEVPSVMLVSIDDHVNEGDVVAHSDGLFGLFPSTYRSKTDGVVESISEVTGQVILRGKPRAVEVKAFLAGEVIAIEPEEGAEIEAEVSLVQGIFGIGGEAFGEIATATSSPDDDLTAKRIEPQHQGKVVVGGRRMTIDAIRKAIEIGVSALIAGGIDDADLKELLGYDLGVAVTGSEQLGTTLIITEGFGEIAMARQTFELLQNCEGRNAAVDGTTQIRAGVIRPQIVIPIGAADQEEVPTGLASAGGLQPGAAVRIIRDPYFGILGVVDTLPHEPAVLDSGSKARVVIVRTDEGTTLTVPRANVELMSSD</sequence>
<evidence type="ECO:0000313" key="2">
    <source>
        <dbReference type="Proteomes" id="UP000317318"/>
    </source>
</evidence>
<proteinExistence type="predicted"/>
<dbReference type="Proteomes" id="UP000317318">
    <property type="component" value="Chromosome"/>
</dbReference>
<name>A0A517QZZ9_9PLAN</name>
<reference evidence="1 2" key="1">
    <citation type="submission" date="2019-02" db="EMBL/GenBank/DDBJ databases">
        <title>Deep-cultivation of Planctomycetes and their phenomic and genomic characterization uncovers novel biology.</title>
        <authorList>
            <person name="Wiegand S."/>
            <person name="Jogler M."/>
            <person name="Boedeker C."/>
            <person name="Pinto D."/>
            <person name="Vollmers J."/>
            <person name="Rivas-Marin E."/>
            <person name="Kohn T."/>
            <person name="Peeters S.H."/>
            <person name="Heuer A."/>
            <person name="Rast P."/>
            <person name="Oberbeckmann S."/>
            <person name="Bunk B."/>
            <person name="Jeske O."/>
            <person name="Meyerdierks A."/>
            <person name="Storesund J.E."/>
            <person name="Kallscheuer N."/>
            <person name="Luecker S."/>
            <person name="Lage O.M."/>
            <person name="Pohl T."/>
            <person name="Merkel B.J."/>
            <person name="Hornburger P."/>
            <person name="Mueller R.-W."/>
            <person name="Bruemmer F."/>
            <person name="Labrenz M."/>
            <person name="Spormann A.M."/>
            <person name="Op den Camp H."/>
            <person name="Overmann J."/>
            <person name="Amann R."/>
            <person name="Jetten M.S.M."/>
            <person name="Mascher T."/>
            <person name="Medema M.H."/>
            <person name="Devos D.P."/>
            <person name="Kaster A.-K."/>
            <person name="Ovreas L."/>
            <person name="Rohde M."/>
            <person name="Galperin M.Y."/>
            <person name="Jogler C."/>
        </authorList>
    </citation>
    <scope>NUCLEOTIDE SEQUENCE [LARGE SCALE GENOMIC DNA]</scope>
    <source>
        <strain evidence="1 2">Pan189</strain>
    </source>
</reference>
<dbReference type="OrthoDB" id="211613at2"/>
<dbReference type="AlphaFoldDB" id="A0A517QZZ9"/>
<dbReference type="EMBL" id="CP036268">
    <property type="protein sequence ID" value="QDT37188.1"/>
    <property type="molecule type" value="Genomic_DNA"/>
</dbReference>
<keyword evidence="2" id="KW-1185">Reference proteome</keyword>
<organism evidence="1 2">
    <name type="scientific">Stratiformator vulcanicus</name>
    <dbReference type="NCBI Taxonomy" id="2527980"/>
    <lineage>
        <taxon>Bacteria</taxon>
        <taxon>Pseudomonadati</taxon>
        <taxon>Planctomycetota</taxon>
        <taxon>Planctomycetia</taxon>
        <taxon>Planctomycetales</taxon>
        <taxon>Planctomycetaceae</taxon>
        <taxon>Stratiformator</taxon>
    </lineage>
</organism>
<evidence type="ECO:0008006" key="3">
    <source>
        <dbReference type="Google" id="ProtNLM"/>
    </source>
</evidence>
<protein>
    <recommendedName>
        <fullName evidence="3">KOW domain-containing protein</fullName>
    </recommendedName>
</protein>
<accession>A0A517QZZ9</accession>
<dbReference type="RefSeq" id="WP_145363325.1">
    <property type="nucleotide sequence ID" value="NZ_CP036268.1"/>
</dbReference>
<gene>
    <name evidence="1" type="ORF">Pan189_15600</name>
</gene>
<dbReference type="KEGG" id="svp:Pan189_15600"/>
<evidence type="ECO:0000313" key="1">
    <source>
        <dbReference type="EMBL" id="QDT37188.1"/>
    </source>
</evidence>